<evidence type="ECO:0000313" key="3">
    <source>
        <dbReference type="Proteomes" id="UP000030669"/>
    </source>
</evidence>
<dbReference type="GeneID" id="19310017"/>
<proteinExistence type="predicted"/>
<dbReference type="KEGG" id="gtr:GLOTRDRAFT_97630"/>
<name>S7S3N9_GLOTA</name>
<dbReference type="AlphaFoldDB" id="S7S3N9"/>
<dbReference type="EMBL" id="KB469296">
    <property type="protein sequence ID" value="EPQ60444.1"/>
    <property type="molecule type" value="Genomic_DNA"/>
</dbReference>
<dbReference type="HOGENOM" id="CLU_1173058_0_0_1"/>
<feature type="region of interest" description="Disordered" evidence="1">
    <location>
        <begin position="51"/>
        <end position="73"/>
    </location>
</feature>
<accession>S7S3N9</accession>
<protein>
    <submittedName>
        <fullName evidence="2">Uncharacterized protein</fullName>
    </submittedName>
</protein>
<organism evidence="2 3">
    <name type="scientific">Gloeophyllum trabeum (strain ATCC 11539 / FP-39264 / Madison 617)</name>
    <name type="common">Brown rot fungus</name>
    <dbReference type="NCBI Taxonomy" id="670483"/>
    <lineage>
        <taxon>Eukaryota</taxon>
        <taxon>Fungi</taxon>
        <taxon>Dikarya</taxon>
        <taxon>Basidiomycota</taxon>
        <taxon>Agaricomycotina</taxon>
        <taxon>Agaricomycetes</taxon>
        <taxon>Gloeophyllales</taxon>
        <taxon>Gloeophyllaceae</taxon>
        <taxon>Gloeophyllum</taxon>
    </lineage>
</organism>
<dbReference type="RefSeq" id="XP_007860851.1">
    <property type="nucleotide sequence ID" value="XM_007862660.1"/>
</dbReference>
<gene>
    <name evidence="2" type="ORF">GLOTRDRAFT_97630</name>
</gene>
<feature type="region of interest" description="Disordered" evidence="1">
    <location>
        <begin position="91"/>
        <end position="113"/>
    </location>
</feature>
<evidence type="ECO:0000313" key="2">
    <source>
        <dbReference type="EMBL" id="EPQ60444.1"/>
    </source>
</evidence>
<sequence length="237" mass="25471">MTASDFDALDELEEQLSQKMLSQASSQKKIESYEARLKRSRAIAEALAAAVDTKGQGGAKGETTGSQDIGWSSPRFVPPDLLQSHQLRRSQLDEPLESSTAPTGVHAGAGHEVDREKEASVLHLGFFSAARLPQNISCTIPSPSPEAASEMNYAAWLQSESKVPTDVGFRSAKSLRAAGLDFEVDESFVVESDNTNLFEITGIDVDLSQSLPGFRSARTIFPPSPPNHPEGSLPGFV</sequence>
<reference evidence="2 3" key="1">
    <citation type="journal article" date="2012" name="Science">
        <title>The Paleozoic origin of enzymatic lignin decomposition reconstructed from 31 fungal genomes.</title>
        <authorList>
            <person name="Floudas D."/>
            <person name="Binder M."/>
            <person name="Riley R."/>
            <person name="Barry K."/>
            <person name="Blanchette R.A."/>
            <person name="Henrissat B."/>
            <person name="Martinez A.T."/>
            <person name="Otillar R."/>
            <person name="Spatafora J.W."/>
            <person name="Yadav J.S."/>
            <person name="Aerts A."/>
            <person name="Benoit I."/>
            <person name="Boyd A."/>
            <person name="Carlson A."/>
            <person name="Copeland A."/>
            <person name="Coutinho P.M."/>
            <person name="de Vries R.P."/>
            <person name="Ferreira P."/>
            <person name="Findley K."/>
            <person name="Foster B."/>
            <person name="Gaskell J."/>
            <person name="Glotzer D."/>
            <person name="Gorecki P."/>
            <person name="Heitman J."/>
            <person name="Hesse C."/>
            <person name="Hori C."/>
            <person name="Igarashi K."/>
            <person name="Jurgens J.A."/>
            <person name="Kallen N."/>
            <person name="Kersten P."/>
            <person name="Kohler A."/>
            <person name="Kuees U."/>
            <person name="Kumar T.K.A."/>
            <person name="Kuo A."/>
            <person name="LaButti K."/>
            <person name="Larrondo L.F."/>
            <person name="Lindquist E."/>
            <person name="Ling A."/>
            <person name="Lombard V."/>
            <person name="Lucas S."/>
            <person name="Lundell T."/>
            <person name="Martin R."/>
            <person name="McLaughlin D.J."/>
            <person name="Morgenstern I."/>
            <person name="Morin E."/>
            <person name="Murat C."/>
            <person name="Nagy L.G."/>
            <person name="Nolan M."/>
            <person name="Ohm R.A."/>
            <person name="Patyshakuliyeva A."/>
            <person name="Rokas A."/>
            <person name="Ruiz-Duenas F.J."/>
            <person name="Sabat G."/>
            <person name="Salamov A."/>
            <person name="Samejima M."/>
            <person name="Schmutz J."/>
            <person name="Slot J.C."/>
            <person name="St John F."/>
            <person name="Stenlid J."/>
            <person name="Sun H."/>
            <person name="Sun S."/>
            <person name="Syed K."/>
            <person name="Tsang A."/>
            <person name="Wiebenga A."/>
            <person name="Young D."/>
            <person name="Pisabarro A."/>
            <person name="Eastwood D.C."/>
            <person name="Martin F."/>
            <person name="Cullen D."/>
            <person name="Grigoriev I.V."/>
            <person name="Hibbett D.S."/>
        </authorList>
    </citation>
    <scope>NUCLEOTIDE SEQUENCE [LARGE SCALE GENOMIC DNA]</scope>
    <source>
        <strain evidence="2 3">ATCC 11539</strain>
    </source>
</reference>
<keyword evidence="3" id="KW-1185">Reference proteome</keyword>
<feature type="non-terminal residue" evidence="2">
    <location>
        <position position="237"/>
    </location>
</feature>
<evidence type="ECO:0000256" key="1">
    <source>
        <dbReference type="SAM" id="MobiDB-lite"/>
    </source>
</evidence>
<dbReference type="Proteomes" id="UP000030669">
    <property type="component" value="Unassembled WGS sequence"/>
</dbReference>
<dbReference type="STRING" id="670483.S7S3N9"/>